<dbReference type="RefSeq" id="WP_102269178.1">
    <property type="nucleotide sequence ID" value="NZ_CALVCM010000040.1"/>
</dbReference>
<evidence type="ECO:0000259" key="2">
    <source>
        <dbReference type="PROSITE" id="PS51099"/>
    </source>
</evidence>
<feature type="domain" description="PTS EIIB type-2" evidence="2">
    <location>
        <begin position="2"/>
        <end position="92"/>
    </location>
</feature>
<dbReference type="InterPro" id="IPR013011">
    <property type="entry name" value="PTS_EIIB_2"/>
</dbReference>
<dbReference type="Proteomes" id="UP001524435">
    <property type="component" value="Unassembled WGS sequence"/>
</dbReference>
<dbReference type="EMBL" id="JANGCH010000008">
    <property type="protein sequence ID" value="MCQ5121957.1"/>
    <property type="molecule type" value="Genomic_DNA"/>
</dbReference>
<evidence type="ECO:0000256" key="1">
    <source>
        <dbReference type="ARBA" id="ARBA00022679"/>
    </source>
</evidence>
<dbReference type="InterPro" id="IPR036095">
    <property type="entry name" value="PTS_EIIB-like_sf"/>
</dbReference>
<sequence length="92" mass="10248">MYKALVCCRAGMGSSMLLKIKADQVIKENNFPIQTEHGNLDSLVGFSGDLVITMEDLADELKNQVPYALGIRNIVDKAEMKEKIEAFLKSKE</sequence>
<protein>
    <submittedName>
        <fullName evidence="3">PTS sugar transporter subunit IIB</fullName>
    </submittedName>
</protein>
<proteinExistence type="predicted"/>
<keyword evidence="1" id="KW-0808">Transferase</keyword>
<comment type="caution">
    <text evidence="3">The sequence shown here is derived from an EMBL/GenBank/DDBJ whole genome shotgun (WGS) entry which is preliminary data.</text>
</comment>
<keyword evidence="4" id="KW-1185">Reference proteome</keyword>
<dbReference type="SUPFAM" id="SSF52794">
    <property type="entry name" value="PTS system IIB component-like"/>
    <property type="match status" value="1"/>
</dbReference>
<gene>
    <name evidence="3" type="ORF">NE663_06760</name>
</gene>
<keyword evidence="3" id="KW-0813">Transport</keyword>
<keyword evidence="3" id="KW-0762">Sugar transport</keyword>
<dbReference type="PROSITE" id="PS51099">
    <property type="entry name" value="PTS_EIIB_TYPE_2"/>
    <property type="match status" value="1"/>
</dbReference>
<dbReference type="Gene3D" id="3.40.50.2300">
    <property type="match status" value="1"/>
</dbReference>
<dbReference type="CDD" id="cd05563">
    <property type="entry name" value="PTS_IIB_ascorbate"/>
    <property type="match status" value="1"/>
</dbReference>
<dbReference type="Pfam" id="PF02302">
    <property type="entry name" value="PTS_IIB"/>
    <property type="match status" value="1"/>
</dbReference>
<evidence type="ECO:0000313" key="4">
    <source>
        <dbReference type="Proteomes" id="UP001524435"/>
    </source>
</evidence>
<reference evidence="3 4" key="1">
    <citation type="submission" date="2022-06" db="EMBL/GenBank/DDBJ databases">
        <title>Isolation of gut microbiota from human fecal samples.</title>
        <authorList>
            <person name="Pamer E.G."/>
            <person name="Barat B."/>
            <person name="Waligurski E."/>
            <person name="Medina S."/>
            <person name="Paddock L."/>
            <person name="Mostad J."/>
        </authorList>
    </citation>
    <scope>NUCLEOTIDE SEQUENCE [LARGE SCALE GENOMIC DNA]</scope>
    <source>
        <strain evidence="3 4">DFI.6.1</strain>
    </source>
</reference>
<organism evidence="3 4">
    <name type="scientific">Massilicoli timonensis</name>
    <dbReference type="NCBI Taxonomy" id="2015901"/>
    <lineage>
        <taxon>Bacteria</taxon>
        <taxon>Bacillati</taxon>
        <taxon>Bacillota</taxon>
        <taxon>Erysipelotrichia</taxon>
        <taxon>Erysipelotrichales</taxon>
        <taxon>Erysipelotrichaceae</taxon>
        <taxon>Massilicoli</taxon>
    </lineage>
</organism>
<name>A0ABT1SLE2_9FIRM</name>
<accession>A0ABT1SLE2</accession>
<evidence type="ECO:0000313" key="3">
    <source>
        <dbReference type="EMBL" id="MCQ5121957.1"/>
    </source>
</evidence>
<dbReference type="InterPro" id="IPR003501">
    <property type="entry name" value="PTS_EIIB_2/3"/>
</dbReference>